<dbReference type="InterPro" id="IPR003439">
    <property type="entry name" value="ABC_transporter-like_ATP-bd"/>
</dbReference>
<keyword evidence="4" id="KW-1003">Cell membrane</keyword>
<dbReference type="PROSITE" id="PS00211">
    <property type="entry name" value="ABC_TRANSPORTER_1"/>
    <property type="match status" value="1"/>
</dbReference>
<proteinExistence type="inferred from homology"/>
<dbReference type="Gene3D" id="3.40.50.300">
    <property type="entry name" value="P-loop containing nucleotide triphosphate hydrolases"/>
    <property type="match status" value="1"/>
</dbReference>
<dbReference type="Pfam" id="PF00005">
    <property type="entry name" value="ABC_tran"/>
    <property type="match status" value="1"/>
</dbReference>
<sequence length="334" mass="35656">MNAPLLDVRPLLDVPPVLDVPPLLDVQGLTLCRGDKRILDGVSMTLGRGETLALVGESGAGKSTIAFALMGLIGAKEATIEGRARFDDVADLVALDEKGWAALRGQRLAMVFQDAGSALNPSYTVGAQLISVLRRKLGLGRNEARTRAVTLLESVGINDAAVRLSAYPHELSGGMQQRVMVAIALACDPDLLFADEPTSALDVTIQAQIVSLILEQTRARGASCIFVLHDLALASQCCDRIMVLYAGQVMEAGDCRTVLDDPRHPYTRLLKSCVLEIGAEILDDPPEGGVPSYDAMPAGCRFATRCPRALPRCAAERPPLAEFDGRALACWNPT</sequence>
<organism evidence="9 10">
    <name type="scientific">Aureimonas glaciei</name>
    <dbReference type="NCBI Taxonomy" id="1776957"/>
    <lineage>
        <taxon>Bacteria</taxon>
        <taxon>Pseudomonadati</taxon>
        <taxon>Pseudomonadota</taxon>
        <taxon>Alphaproteobacteria</taxon>
        <taxon>Hyphomicrobiales</taxon>
        <taxon>Aurantimonadaceae</taxon>
        <taxon>Aureimonas</taxon>
    </lineage>
</organism>
<dbReference type="InterPro" id="IPR013563">
    <property type="entry name" value="Oligopep_ABC_C"/>
</dbReference>
<evidence type="ECO:0000259" key="8">
    <source>
        <dbReference type="PROSITE" id="PS50893"/>
    </source>
</evidence>
<dbReference type="Proteomes" id="UP000613160">
    <property type="component" value="Unassembled WGS sequence"/>
</dbReference>
<reference evidence="9" key="2">
    <citation type="submission" date="2020-09" db="EMBL/GenBank/DDBJ databases">
        <authorList>
            <person name="Sun Q."/>
            <person name="Zhou Y."/>
        </authorList>
    </citation>
    <scope>NUCLEOTIDE SEQUENCE</scope>
    <source>
        <strain evidence="9">CGMCC 1.15493</strain>
    </source>
</reference>
<feature type="domain" description="ABC transporter" evidence="8">
    <location>
        <begin position="24"/>
        <end position="271"/>
    </location>
</feature>
<dbReference type="SMART" id="SM00382">
    <property type="entry name" value="AAA"/>
    <property type="match status" value="1"/>
</dbReference>
<dbReference type="CDD" id="cd03257">
    <property type="entry name" value="ABC_NikE_OppD_transporters"/>
    <property type="match status" value="1"/>
</dbReference>
<evidence type="ECO:0000256" key="2">
    <source>
        <dbReference type="ARBA" id="ARBA00005417"/>
    </source>
</evidence>
<comment type="subcellular location">
    <subcellularLocation>
        <location evidence="1">Cell inner membrane</location>
        <topology evidence="1">Peripheral membrane protein</topology>
    </subcellularLocation>
</comment>
<dbReference type="GO" id="GO:0016887">
    <property type="term" value="F:ATP hydrolysis activity"/>
    <property type="evidence" value="ECO:0007669"/>
    <property type="project" value="InterPro"/>
</dbReference>
<keyword evidence="6 9" id="KW-0067">ATP-binding</keyword>
<comment type="caution">
    <text evidence="9">The sequence shown here is derived from an EMBL/GenBank/DDBJ whole genome shotgun (WGS) entry which is preliminary data.</text>
</comment>
<evidence type="ECO:0000256" key="4">
    <source>
        <dbReference type="ARBA" id="ARBA00022475"/>
    </source>
</evidence>
<evidence type="ECO:0000256" key="3">
    <source>
        <dbReference type="ARBA" id="ARBA00022448"/>
    </source>
</evidence>
<dbReference type="SUPFAM" id="SSF52540">
    <property type="entry name" value="P-loop containing nucleoside triphosphate hydrolases"/>
    <property type="match status" value="1"/>
</dbReference>
<dbReference type="InterPro" id="IPR017871">
    <property type="entry name" value="ABC_transporter-like_CS"/>
</dbReference>
<accession>A0A916Y552</accession>
<dbReference type="RefSeq" id="WP_188853767.1">
    <property type="nucleotide sequence ID" value="NZ_BMJJ01000010.1"/>
</dbReference>
<evidence type="ECO:0000256" key="7">
    <source>
        <dbReference type="ARBA" id="ARBA00023136"/>
    </source>
</evidence>
<evidence type="ECO:0000256" key="5">
    <source>
        <dbReference type="ARBA" id="ARBA00022741"/>
    </source>
</evidence>
<dbReference type="InterPro" id="IPR050388">
    <property type="entry name" value="ABC_Ni/Peptide_Import"/>
</dbReference>
<keyword evidence="10" id="KW-1185">Reference proteome</keyword>
<evidence type="ECO:0000256" key="6">
    <source>
        <dbReference type="ARBA" id="ARBA00022840"/>
    </source>
</evidence>
<dbReference type="GO" id="GO:0015833">
    <property type="term" value="P:peptide transport"/>
    <property type="evidence" value="ECO:0007669"/>
    <property type="project" value="InterPro"/>
</dbReference>
<dbReference type="FunFam" id="3.40.50.300:FF:000016">
    <property type="entry name" value="Oligopeptide ABC transporter ATP-binding component"/>
    <property type="match status" value="1"/>
</dbReference>
<dbReference type="EMBL" id="BMJJ01000010">
    <property type="protein sequence ID" value="GGD31614.1"/>
    <property type="molecule type" value="Genomic_DNA"/>
</dbReference>
<dbReference type="InterPro" id="IPR027417">
    <property type="entry name" value="P-loop_NTPase"/>
</dbReference>
<evidence type="ECO:0000313" key="9">
    <source>
        <dbReference type="EMBL" id="GGD31614.1"/>
    </source>
</evidence>
<dbReference type="PROSITE" id="PS50893">
    <property type="entry name" value="ABC_TRANSPORTER_2"/>
    <property type="match status" value="1"/>
</dbReference>
<name>A0A916Y552_9HYPH</name>
<dbReference type="PANTHER" id="PTHR43297">
    <property type="entry name" value="OLIGOPEPTIDE TRANSPORT ATP-BINDING PROTEIN APPD"/>
    <property type="match status" value="1"/>
</dbReference>
<comment type="similarity">
    <text evidence="2">Belongs to the ABC transporter superfamily.</text>
</comment>
<dbReference type="GO" id="GO:0005524">
    <property type="term" value="F:ATP binding"/>
    <property type="evidence" value="ECO:0007669"/>
    <property type="project" value="UniProtKB-KW"/>
</dbReference>
<dbReference type="GO" id="GO:0005886">
    <property type="term" value="C:plasma membrane"/>
    <property type="evidence" value="ECO:0007669"/>
    <property type="project" value="UniProtKB-SubCell"/>
</dbReference>
<keyword evidence="5" id="KW-0547">Nucleotide-binding</keyword>
<dbReference type="GO" id="GO:0055085">
    <property type="term" value="P:transmembrane transport"/>
    <property type="evidence" value="ECO:0007669"/>
    <property type="project" value="UniProtKB-ARBA"/>
</dbReference>
<evidence type="ECO:0000313" key="10">
    <source>
        <dbReference type="Proteomes" id="UP000613160"/>
    </source>
</evidence>
<reference evidence="9" key="1">
    <citation type="journal article" date="2014" name="Int. J. Syst. Evol. Microbiol.">
        <title>Complete genome sequence of Corynebacterium casei LMG S-19264T (=DSM 44701T), isolated from a smear-ripened cheese.</title>
        <authorList>
            <consortium name="US DOE Joint Genome Institute (JGI-PGF)"/>
            <person name="Walter F."/>
            <person name="Albersmeier A."/>
            <person name="Kalinowski J."/>
            <person name="Ruckert C."/>
        </authorList>
    </citation>
    <scope>NUCLEOTIDE SEQUENCE</scope>
    <source>
        <strain evidence="9">CGMCC 1.15493</strain>
    </source>
</reference>
<evidence type="ECO:0000256" key="1">
    <source>
        <dbReference type="ARBA" id="ARBA00004417"/>
    </source>
</evidence>
<dbReference type="Pfam" id="PF08352">
    <property type="entry name" value="oligo_HPY"/>
    <property type="match status" value="1"/>
</dbReference>
<keyword evidence="7" id="KW-0472">Membrane</keyword>
<keyword evidence="3" id="KW-0813">Transport</keyword>
<protein>
    <submittedName>
        <fullName evidence="9">Dipeptide/oligopeptide/nickel ABC transporter ATP-binding protein</fullName>
    </submittedName>
</protein>
<dbReference type="NCBIfam" id="TIGR01727">
    <property type="entry name" value="oligo_HPY"/>
    <property type="match status" value="1"/>
</dbReference>
<dbReference type="AlphaFoldDB" id="A0A916Y552"/>
<dbReference type="PANTHER" id="PTHR43297:SF2">
    <property type="entry name" value="DIPEPTIDE TRANSPORT ATP-BINDING PROTEIN DPPD"/>
    <property type="match status" value="1"/>
</dbReference>
<dbReference type="InterPro" id="IPR003593">
    <property type="entry name" value="AAA+_ATPase"/>
</dbReference>
<gene>
    <name evidence="9" type="ORF">GCM10011335_38350</name>
</gene>